<feature type="compositionally biased region" description="Polar residues" evidence="3">
    <location>
        <begin position="578"/>
        <end position="591"/>
    </location>
</feature>
<comment type="caution">
    <text evidence="4">The sequence shown here is derived from an EMBL/GenBank/DDBJ whole genome shotgun (WGS) entry which is preliminary data.</text>
</comment>
<feature type="region of interest" description="Disordered" evidence="3">
    <location>
        <begin position="933"/>
        <end position="962"/>
    </location>
</feature>
<feature type="region of interest" description="Disordered" evidence="3">
    <location>
        <begin position="994"/>
        <end position="1159"/>
    </location>
</feature>
<dbReference type="GO" id="GO:0003677">
    <property type="term" value="F:DNA binding"/>
    <property type="evidence" value="ECO:0007669"/>
    <property type="project" value="InterPro"/>
</dbReference>
<feature type="compositionally biased region" description="Acidic residues" evidence="3">
    <location>
        <begin position="339"/>
        <end position="348"/>
    </location>
</feature>
<evidence type="ECO:0000313" key="4">
    <source>
        <dbReference type="EMBL" id="KTB36238.1"/>
    </source>
</evidence>
<sequence>MGPSHAREVFQKLKATTIRDVVRELGDTNWAKATKDEMIETLVKSMVGEDGMAEEKKAKRRTLAGSSREKAPGTQTAPVPGLATRKRKHAAEEVEADEGADESASTTRRATRSHKKDEEREDESISAVRTTRSGVQAVTSERVTTTKRKRDENKETEEVGDSISDDETNKPPRRRVRGNAPGSESISSPARLAREAATSRTTRTEIQSVEESPSRITRSKAQTQKTVSQSTRTTRDATRKTDNESPSRATRNRGATSSRVESSTRGRRAATSASDAEEAEEEGEEEEDPEPERKTRSTSPNKRSRGRPPKAVKEAQPQSKGQIRSTSPTKRGRGRPPNVEDENVDESAESTQVDESVSVAPAKRGRGRPRKTAQLAEDVEEAPQDGPSTDEPRRGRGRPANPSEPAETASTRAHRSIKRPNPYPAYASPVSAAKEKEKARASGQRSVRYKPGPVSKAQKPSQRKKPRSAKLDCVEVPHVPHSWKDDVDGEYDSDPEFVGNSKKEGAGVNMTDATQERAPVPDEEGYQSSAGDDWTLELADGRIRGGRVEMNHQQAAETVAEEHISARIEEIQDAQDVLQASGSDQAGSAQTEETRAEQDAPEDNGSEAGVNGGGGRIEEIQEEPEAQQVLQPEAVIEERSAQVEEIEEAEQEQALEPPVPPQGEEQQVAVDPTRDGAEPSEAVVNQLTPKSTVSQTLEGEEQQLIVEQDTIQSPSSKLQVLASNDEREQTPTSQTPLAPADEQLPDDTENTKLTSLSRSEQEHPGEKADDVVSDEGRAATDAGVEMDKADSPAEIQDATVMEVANGDATETPIAAPSDINEAGPLEQVQVQETVIPVVQRVQETTQETVTNTESETGSTVVAKELVHETVVTTSTADVEMTVDEEPARIDVHETSATVTENEGATLGELGLDVPQEQGEDQVENVGDYSTAAVGDLGRDAEGSANPDTKQATATDPENPQVDLETLVPDVGDRGEQTQLNAPSLLDLHSGPVAVEEQEASPASGLSLDQYAESNEDESAGPEVIPSPAVDGGTELTEDKLPDSPALKPDTLSLHDFHSRPKEPSGPSLMDLHSRPEQDDDFEEFGEEEPEQEIPEAPKSQTTPSLLDLPADKPEALPSVSKEPSPQTPSLLDLHSRPGPGEEEDFDELDPEDDMNGVSVGATPEALGIEIEHDLPNMPSASALESDFGGGTPEALGEVSLASDEMYDYDRMDFGDGFSVGDSVFDVNAHSTTTTGH</sequence>
<protein>
    <submittedName>
        <fullName evidence="4">Uncharacterized protein</fullName>
    </submittedName>
</protein>
<gene>
    <name evidence="4" type="ORF">WG66_11192</name>
</gene>
<feature type="compositionally biased region" description="Polar residues" evidence="3">
    <location>
        <begin position="246"/>
        <end position="263"/>
    </location>
</feature>
<feature type="compositionally biased region" description="Basic and acidic residues" evidence="3">
    <location>
        <begin position="233"/>
        <end position="245"/>
    </location>
</feature>
<evidence type="ECO:0000256" key="3">
    <source>
        <dbReference type="SAM" id="MobiDB-lite"/>
    </source>
</evidence>
<dbReference type="EMBL" id="LATX01001919">
    <property type="protein sequence ID" value="KTB36238.1"/>
    <property type="molecule type" value="Genomic_DNA"/>
</dbReference>
<feature type="compositionally biased region" description="Polar residues" evidence="3">
    <location>
        <begin position="127"/>
        <end position="143"/>
    </location>
</feature>
<dbReference type="PROSITE" id="PS00354">
    <property type="entry name" value="HMGI_Y"/>
    <property type="match status" value="1"/>
</dbReference>
<dbReference type="InterPro" id="IPR000637">
    <property type="entry name" value="HMGI/Y_DNA-bd_CS"/>
</dbReference>
<feature type="compositionally biased region" description="Basic and acidic residues" evidence="3">
    <location>
        <begin position="1052"/>
        <end position="1062"/>
    </location>
</feature>
<reference evidence="4 5" key="1">
    <citation type="submission" date="2015-12" db="EMBL/GenBank/DDBJ databases">
        <title>Draft genome sequence of Moniliophthora roreri, the causal agent of frosty pod rot of cacao.</title>
        <authorList>
            <person name="Aime M.C."/>
            <person name="Diaz-Valderrama J.R."/>
            <person name="Kijpornyongpan T."/>
            <person name="Phillips-Mora W."/>
        </authorList>
    </citation>
    <scope>NUCLEOTIDE SEQUENCE [LARGE SCALE GENOMIC DNA]</scope>
    <source>
        <strain evidence="4 5">MCA 2952</strain>
    </source>
</reference>
<feature type="compositionally biased region" description="Polar residues" evidence="3">
    <location>
        <begin position="683"/>
        <end position="697"/>
    </location>
</feature>
<evidence type="ECO:0000256" key="2">
    <source>
        <dbReference type="ARBA" id="ARBA00023242"/>
    </source>
</evidence>
<feature type="compositionally biased region" description="Acidic residues" evidence="3">
    <location>
        <begin position="1140"/>
        <end position="1154"/>
    </location>
</feature>
<evidence type="ECO:0000256" key="1">
    <source>
        <dbReference type="ARBA" id="ARBA00004123"/>
    </source>
</evidence>
<feature type="compositionally biased region" description="Acidic residues" evidence="3">
    <location>
        <begin position="644"/>
        <end position="653"/>
    </location>
</feature>
<feature type="compositionally biased region" description="Acidic residues" evidence="3">
    <location>
        <begin position="1077"/>
        <end position="1093"/>
    </location>
</feature>
<feature type="compositionally biased region" description="Acidic residues" evidence="3">
    <location>
        <begin position="275"/>
        <end position="290"/>
    </location>
</feature>
<feature type="compositionally biased region" description="Basic and acidic residues" evidence="3">
    <location>
        <begin position="560"/>
        <end position="570"/>
    </location>
</feature>
<keyword evidence="2" id="KW-0539">Nucleus</keyword>
<feature type="compositionally biased region" description="Low complexity" evidence="3">
    <location>
        <begin position="654"/>
        <end position="670"/>
    </location>
</feature>
<name>A0A0W0FIV8_MONRR</name>
<feature type="compositionally biased region" description="Polar residues" evidence="3">
    <location>
        <begin position="945"/>
        <end position="957"/>
    </location>
</feature>
<dbReference type="PRINTS" id="PR00929">
    <property type="entry name" value="ATHOOK"/>
</dbReference>
<feature type="compositionally biased region" description="Polar residues" evidence="3">
    <location>
        <begin position="316"/>
        <end position="329"/>
    </location>
</feature>
<accession>A0A0W0FIV8</accession>
<evidence type="ECO:0000313" key="5">
    <source>
        <dbReference type="Proteomes" id="UP000054988"/>
    </source>
</evidence>
<dbReference type="AlphaFoldDB" id="A0A0W0FIV8"/>
<feature type="region of interest" description="Disordered" evidence="3">
    <location>
        <begin position="546"/>
        <end position="792"/>
    </location>
</feature>
<dbReference type="InterPro" id="IPR017956">
    <property type="entry name" value="AT_hook_DNA-bd_motif"/>
</dbReference>
<feature type="compositionally biased region" description="Basic and acidic residues" evidence="3">
    <location>
        <begin position="759"/>
        <end position="778"/>
    </location>
</feature>
<feature type="region of interest" description="Disordered" evidence="3">
    <location>
        <begin position="47"/>
        <end position="534"/>
    </location>
</feature>
<feature type="region of interest" description="Disordered" evidence="3">
    <location>
        <begin position="1175"/>
        <end position="1194"/>
    </location>
</feature>
<dbReference type="SMART" id="SM00384">
    <property type="entry name" value="AT_hook"/>
    <property type="match status" value="4"/>
</dbReference>
<dbReference type="GO" id="GO:0005634">
    <property type="term" value="C:nucleus"/>
    <property type="evidence" value="ECO:0007669"/>
    <property type="project" value="UniProtKB-SubCell"/>
</dbReference>
<comment type="subcellular location">
    <subcellularLocation>
        <location evidence="1">Nucleus</location>
    </subcellularLocation>
</comment>
<dbReference type="Proteomes" id="UP000054988">
    <property type="component" value="Unassembled WGS sequence"/>
</dbReference>
<dbReference type="GO" id="GO:0006355">
    <property type="term" value="P:regulation of DNA-templated transcription"/>
    <property type="evidence" value="ECO:0007669"/>
    <property type="project" value="InterPro"/>
</dbReference>
<feature type="compositionally biased region" description="Polar residues" evidence="3">
    <location>
        <begin position="205"/>
        <end position="230"/>
    </location>
</feature>
<organism evidence="4 5">
    <name type="scientific">Moniliophthora roreri</name>
    <name type="common">Frosty pod rot fungus</name>
    <name type="synonym">Monilia roreri</name>
    <dbReference type="NCBI Taxonomy" id="221103"/>
    <lineage>
        <taxon>Eukaryota</taxon>
        <taxon>Fungi</taxon>
        <taxon>Dikarya</taxon>
        <taxon>Basidiomycota</taxon>
        <taxon>Agaricomycotina</taxon>
        <taxon>Agaricomycetes</taxon>
        <taxon>Agaricomycetidae</taxon>
        <taxon>Agaricales</taxon>
        <taxon>Marasmiineae</taxon>
        <taxon>Marasmiaceae</taxon>
        <taxon>Moniliophthora</taxon>
    </lineage>
</organism>
<dbReference type="Pfam" id="PF02178">
    <property type="entry name" value="AT_hook"/>
    <property type="match status" value="3"/>
</dbReference>
<feature type="compositionally biased region" description="Polar residues" evidence="3">
    <location>
        <begin position="709"/>
        <end position="722"/>
    </location>
</feature>
<proteinExistence type="predicted"/>